<dbReference type="FunFam" id="3.10.310.10:FF:000004">
    <property type="entry name" value="Diaminopimelate epimerase"/>
    <property type="match status" value="1"/>
</dbReference>
<dbReference type="HAMAP" id="MF_00197">
    <property type="entry name" value="DAP_epimerase"/>
    <property type="match status" value="1"/>
</dbReference>
<feature type="binding site" evidence="9">
    <location>
        <begin position="229"/>
        <end position="230"/>
    </location>
    <ligand>
        <name>substrate</name>
    </ligand>
</feature>
<keyword evidence="6 9" id="KW-0457">Lysine biosynthesis</keyword>
<comment type="caution">
    <text evidence="11">The sequence shown here is derived from an EMBL/GenBank/DDBJ whole genome shotgun (WGS) entry which is preliminary data.</text>
</comment>
<evidence type="ECO:0000256" key="3">
    <source>
        <dbReference type="ARBA" id="ARBA00013080"/>
    </source>
</evidence>
<dbReference type="Proteomes" id="UP000289200">
    <property type="component" value="Unassembled WGS sequence"/>
</dbReference>
<keyword evidence="7 9" id="KW-0413">Isomerase</keyword>
<evidence type="ECO:0000256" key="4">
    <source>
        <dbReference type="ARBA" id="ARBA00022490"/>
    </source>
</evidence>
<evidence type="ECO:0000256" key="10">
    <source>
        <dbReference type="PROSITE-ProRule" id="PRU10125"/>
    </source>
</evidence>
<feature type="site" description="Could be important to modulate the pK values of the two catalytic cysteine residues" evidence="9">
    <location>
        <position position="180"/>
    </location>
</feature>
<sequence length="304" mass="32183">MSALANHPFVKMNGLGNEIVVVDLRGAPAQRAGGAPGAGAAPLSPAEVRAVARPEGAPFDQMMVLYPPRTPGTDAFVRIYNSDGSEAGACGNGMRCVADVVFAATGKTALTFETRAGLLNAWKGAEPLVSTVDMGAPRFGWRDIPLAEEFRDTRAIELQIGPIDAPVLHSPSVVSMGNPHAVFWVDDVMAHDLGRFGPMLENHPIFPDRANISLAAVTGPDHLTVRTWERGVGLTRACGSAACAAAVSAARTGRTGRRVRVTLPGGDLVIDWRERDDHVLMTGPVEYEREGRFDPALFAAASVP</sequence>
<dbReference type="EMBL" id="UWOC01000122">
    <property type="protein sequence ID" value="VCU08327.1"/>
    <property type="molecule type" value="Genomic_DNA"/>
</dbReference>
<dbReference type="GO" id="GO:0009089">
    <property type="term" value="P:lysine biosynthetic process via diaminopimelate"/>
    <property type="evidence" value="ECO:0007669"/>
    <property type="project" value="UniProtKB-UniRule"/>
</dbReference>
<feature type="site" description="Could be important to modulate the pK values of the two catalytic cysteine residues" evidence="9">
    <location>
        <position position="229"/>
    </location>
</feature>
<feature type="binding site" evidence="9">
    <location>
        <position position="81"/>
    </location>
    <ligand>
        <name>substrate</name>
    </ligand>
</feature>
<dbReference type="GO" id="GO:0008837">
    <property type="term" value="F:diaminopimelate epimerase activity"/>
    <property type="evidence" value="ECO:0007669"/>
    <property type="project" value="UniProtKB-UniRule"/>
</dbReference>
<dbReference type="EC" id="5.1.1.7" evidence="3 9"/>
<dbReference type="RefSeq" id="WP_129608454.1">
    <property type="nucleotide sequence ID" value="NZ_UWOC01000122.1"/>
</dbReference>
<comment type="subunit">
    <text evidence="9">Homodimer.</text>
</comment>
<comment type="function">
    <text evidence="9">Catalyzes the stereoinversion of LL-2,6-diaminopimelate (L,L-DAP) to meso-diaminopimelate (meso-DAP), a precursor of L-lysine and an essential component of the bacterial peptidoglycan.</text>
</comment>
<feature type="active site" description="Proton acceptor" evidence="9">
    <location>
        <position position="238"/>
    </location>
</feature>
<feature type="binding site" evidence="9">
    <location>
        <position position="17"/>
    </location>
    <ligand>
        <name>substrate</name>
    </ligand>
</feature>
<comment type="similarity">
    <text evidence="2 9">Belongs to the diaminopimelate epimerase family.</text>
</comment>
<dbReference type="Gene3D" id="3.10.310.10">
    <property type="entry name" value="Diaminopimelate Epimerase, Chain A, domain 1"/>
    <property type="match status" value="2"/>
</dbReference>
<comment type="subcellular location">
    <subcellularLocation>
        <location evidence="9">Cytoplasm</location>
    </subcellularLocation>
</comment>
<feature type="binding site" evidence="9">
    <location>
        <position position="61"/>
    </location>
    <ligand>
        <name>substrate</name>
    </ligand>
</feature>
<comment type="pathway">
    <text evidence="1 9">Amino-acid biosynthesis; L-lysine biosynthesis via DAP pathway; DL-2,6-diaminopimelate from LL-2,6-diaminopimelate: step 1/1.</text>
</comment>
<dbReference type="PANTHER" id="PTHR31689">
    <property type="entry name" value="DIAMINOPIMELATE EPIMERASE, CHLOROPLASTIC"/>
    <property type="match status" value="1"/>
</dbReference>
<evidence type="ECO:0000313" key="12">
    <source>
        <dbReference type="Proteomes" id="UP000289200"/>
    </source>
</evidence>
<protein>
    <recommendedName>
        <fullName evidence="3 9">Diaminopimelate epimerase</fullName>
        <shortName evidence="9">DAP epimerase</shortName>
        <ecNumber evidence="3 9">5.1.1.7</ecNumber>
    </recommendedName>
    <alternativeName>
        <fullName evidence="9">PLP-independent amino acid racemase</fullName>
    </alternativeName>
</protein>
<keyword evidence="5 9" id="KW-0028">Amino-acid biosynthesis</keyword>
<feature type="active site" evidence="10">
    <location>
        <position position="90"/>
    </location>
</feature>
<dbReference type="InterPro" id="IPR001653">
    <property type="entry name" value="DAP_epimerase_DapF"/>
</dbReference>
<reference evidence="12" key="1">
    <citation type="submission" date="2018-10" db="EMBL/GenBank/DDBJ databases">
        <authorList>
            <person name="Peiro R."/>
            <person name="Begona"/>
            <person name="Cbmso G."/>
            <person name="Lopez M."/>
            <person name="Gonzalez S."/>
            <person name="Sacristan E."/>
            <person name="Castillo E."/>
        </authorList>
    </citation>
    <scope>NUCLEOTIDE SEQUENCE [LARGE SCALE GENOMIC DNA]</scope>
</reference>
<accession>A0A447CSW0</accession>
<gene>
    <name evidence="9 11" type="primary">dapF</name>
    <name evidence="11" type="ORF">RHODGE_RHODGE_01500</name>
</gene>
<organism evidence="11 12">
    <name type="scientific">Rhodoplanes serenus</name>
    <dbReference type="NCBI Taxonomy" id="200615"/>
    <lineage>
        <taxon>Bacteria</taxon>
        <taxon>Pseudomonadati</taxon>
        <taxon>Pseudomonadota</taxon>
        <taxon>Alphaproteobacteria</taxon>
        <taxon>Hyphomicrobiales</taxon>
        <taxon>Nitrobacteraceae</taxon>
        <taxon>Rhodoplanes</taxon>
    </lineage>
</organism>
<dbReference type="NCBIfam" id="TIGR00652">
    <property type="entry name" value="DapF"/>
    <property type="match status" value="1"/>
</dbReference>
<evidence type="ECO:0000256" key="2">
    <source>
        <dbReference type="ARBA" id="ARBA00010219"/>
    </source>
</evidence>
<feature type="binding site" evidence="9">
    <location>
        <position position="211"/>
    </location>
    <ligand>
        <name>substrate</name>
    </ligand>
</feature>
<dbReference type="InterPro" id="IPR018510">
    <property type="entry name" value="DAP_epimerase_AS"/>
</dbReference>
<dbReference type="PANTHER" id="PTHR31689:SF0">
    <property type="entry name" value="DIAMINOPIMELATE EPIMERASE"/>
    <property type="match status" value="1"/>
</dbReference>
<evidence type="ECO:0000256" key="8">
    <source>
        <dbReference type="ARBA" id="ARBA00051712"/>
    </source>
</evidence>
<dbReference type="UniPathway" id="UPA00034">
    <property type="reaction ID" value="UER00025"/>
</dbReference>
<comment type="catalytic activity">
    <reaction evidence="8 9">
        <text>(2S,6S)-2,6-diaminopimelate = meso-2,6-diaminopimelate</text>
        <dbReference type="Rhea" id="RHEA:15393"/>
        <dbReference type="ChEBI" id="CHEBI:57609"/>
        <dbReference type="ChEBI" id="CHEBI:57791"/>
        <dbReference type="EC" id="5.1.1.7"/>
    </reaction>
</comment>
<evidence type="ECO:0000256" key="7">
    <source>
        <dbReference type="ARBA" id="ARBA00023235"/>
    </source>
</evidence>
<evidence type="ECO:0000256" key="1">
    <source>
        <dbReference type="ARBA" id="ARBA00005196"/>
    </source>
</evidence>
<feature type="binding site" evidence="9">
    <location>
        <position position="178"/>
    </location>
    <ligand>
        <name>substrate</name>
    </ligand>
</feature>
<evidence type="ECO:0000313" key="11">
    <source>
        <dbReference type="EMBL" id="VCU08327.1"/>
    </source>
</evidence>
<keyword evidence="12" id="KW-1185">Reference proteome</keyword>
<dbReference type="GO" id="GO:0005829">
    <property type="term" value="C:cytosol"/>
    <property type="evidence" value="ECO:0007669"/>
    <property type="project" value="TreeGrafter"/>
</dbReference>
<dbReference type="OrthoDB" id="9805408at2"/>
<keyword evidence="4 9" id="KW-0963">Cytoplasm</keyword>
<proteinExistence type="inferred from homology"/>
<evidence type="ECO:0000256" key="6">
    <source>
        <dbReference type="ARBA" id="ARBA00023154"/>
    </source>
</evidence>
<feature type="active site" description="Proton donor" evidence="9">
    <location>
        <position position="90"/>
    </location>
</feature>
<dbReference type="SUPFAM" id="SSF54506">
    <property type="entry name" value="Diaminopimelate epimerase-like"/>
    <property type="match status" value="2"/>
</dbReference>
<feature type="binding site" evidence="9">
    <location>
        <begin position="91"/>
        <end position="92"/>
    </location>
    <ligand>
        <name>substrate</name>
    </ligand>
</feature>
<dbReference type="Pfam" id="PF01678">
    <property type="entry name" value="DAP_epimerase"/>
    <property type="match status" value="2"/>
</dbReference>
<evidence type="ECO:0000256" key="9">
    <source>
        <dbReference type="HAMAP-Rule" id="MF_00197"/>
    </source>
</evidence>
<dbReference type="PROSITE" id="PS01326">
    <property type="entry name" value="DAP_EPIMERASE"/>
    <property type="match status" value="1"/>
</dbReference>
<dbReference type="AlphaFoldDB" id="A0A447CSW0"/>
<name>A0A447CSW0_9BRAD</name>
<feature type="binding site" evidence="9">
    <location>
        <begin position="239"/>
        <end position="240"/>
    </location>
    <ligand>
        <name>substrate</name>
    </ligand>
</feature>
<evidence type="ECO:0000256" key="5">
    <source>
        <dbReference type="ARBA" id="ARBA00022605"/>
    </source>
</evidence>